<dbReference type="PANTHER" id="PTHR43386">
    <property type="entry name" value="OLIGOPEPTIDE TRANSPORT SYSTEM PERMEASE PROTEIN APPC"/>
    <property type="match status" value="1"/>
</dbReference>
<dbReference type="InterPro" id="IPR025966">
    <property type="entry name" value="OppC_N"/>
</dbReference>
<evidence type="ECO:0000313" key="9">
    <source>
        <dbReference type="EMBL" id="PIS31343.1"/>
    </source>
</evidence>
<proteinExistence type="inferred from homology"/>
<dbReference type="GO" id="GO:0005886">
    <property type="term" value="C:plasma membrane"/>
    <property type="evidence" value="ECO:0007669"/>
    <property type="project" value="UniProtKB-SubCell"/>
</dbReference>
<feature type="transmembrane region" description="Helical" evidence="7">
    <location>
        <begin position="137"/>
        <end position="156"/>
    </location>
</feature>
<comment type="similarity">
    <text evidence="7">Belongs to the binding-protein-dependent transport system permease family.</text>
</comment>
<feature type="transmembrane region" description="Helical" evidence="7">
    <location>
        <begin position="12"/>
        <end position="36"/>
    </location>
</feature>
<protein>
    <submittedName>
        <fullName evidence="9">Peptide ABC transporter permease</fullName>
    </submittedName>
</protein>
<sequence>MGRNDKLKMTNVKLWNFGIIILLTFILAAIFAPLIAPYSPEEMIAQVTQPPSFEHLFGTDDLGRDIFSRALFGARISLTVGLVAVTISILIGTLMGALADYYKGWIDLIIMRFVDVMLAFPSIFLILAIQAMLTPNIYNIMIVIGVTSWMGVARLVRGEYLRIRELSYVEAARSIGCSDFHIIFRHILPNAQAPIIVAATLGMAGAILTESALSFLGMGVQPPTPSWGNMLIDAQAYMRDAPWMAIIPGLLILLTVLSLYFVGEGLREKLDVRN</sequence>
<accession>A0A2H0Y1B5</accession>
<keyword evidence="3" id="KW-1003">Cell membrane</keyword>
<evidence type="ECO:0000256" key="4">
    <source>
        <dbReference type="ARBA" id="ARBA00022692"/>
    </source>
</evidence>
<dbReference type="AlphaFoldDB" id="A0A2H0Y1B5"/>
<organism evidence="9 10">
    <name type="scientific">Candidatus Saganbacteria bacterium CG08_land_8_20_14_0_20_45_16</name>
    <dbReference type="NCBI Taxonomy" id="2014293"/>
    <lineage>
        <taxon>Bacteria</taxon>
        <taxon>Bacillati</taxon>
        <taxon>Saganbacteria</taxon>
    </lineage>
</organism>
<dbReference type="Proteomes" id="UP000231343">
    <property type="component" value="Unassembled WGS sequence"/>
</dbReference>
<comment type="caution">
    <text evidence="9">The sequence shown here is derived from an EMBL/GenBank/DDBJ whole genome shotgun (WGS) entry which is preliminary data.</text>
</comment>
<name>A0A2H0Y1B5_UNCSA</name>
<comment type="subcellular location">
    <subcellularLocation>
        <location evidence="1 7">Cell membrane</location>
        <topology evidence="1 7">Multi-pass membrane protein</topology>
    </subcellularLocation>
</comment>
<reference evidence="9 10" key="1">
    <citation type="submission" date="2017-09" db="EMBL/GenBank/DDBJ databases">
        <title>Depth-based differentiation of microbial function through sediment-hosted aquifers and enrichment of novel symbionts in the deep terrestrial subsurface.</title>
        <authorList>
            <person name="Probst A.J."/>
            <person name="Ladd B."/>
            <person name="Jarett J.K."/>
            <person name="Geller-Mcgrath D.E."/>
            <person name="Sieber C.M."/>
            <person name="Emerson J.B."/>
            <person name="Anantharaman K."/>
            <person name="Thomas B.C."/>
            <person name="Malmstrom R."/>
            <person name="Stieglmeier M."/>
            <person name="Klingl A."/>
            <person name="Woyke T."/>
            <person name="Ryan C.M."/>
            <person name="Banfield J.F."/>
        </authorList>
    </citation>
    <scope>NUCLEOTIDE SEQUENCE [LARGE SCALE GENOMIC DNA]</scope>
    <source>
        <strain evidence="9">CG08_land_8_20_14_0_20_45_16</strain>
    </source>
</reference>
<dbReference type="Pfam" id="PF00528">
    <property type="entry name" value="BPD_transp_1"/>
    <property type="match status" value="1"/>
</dbReference>
<evidence type="ECO:0000256" key="6">
    <source>
        <dbReference type="ARBA" id="ARBA00023136"/>
    </source>
</evidence>
<dbReference type="InterPro" id="IPR050366">
    <property type="entry name" value="BP-dependent_transpt_permease"/>
</dbReference>
<evidence type="ECO:0000256" key="2">
    <source>
        <dbReference type="ARBA" id="ARBA00022448"/>
    </source>
</evidence>
<feature type="transmembrane region" description="Helical" evidence="7">
    <location>
        <begin position="195"/>
        <end position="221"/>
    </location>
</feature>
<feature type="transmembrane region" description="Helical" evidence="7">
    <location>
        <begin position="76"/>
        <end position="98"/>
    </location>
</feature>
<evidence type="ECO:0000259" key="8">
    <source>
        <dbReference type="PROSITE" id="PS50928"/>
    </source>
</evidence>
<dbReference type="SUPFAM" id="SSF161098">
    <property type="entry name" value="MetI-like"/>
    <property type="match status" value="1"/>
</dbReference>
<keyword evidence="2 7" id="KW-0813">Transport</keyword>
<keyword evidence="6 7" id="KW-0472">Membrane</keyword>
<evidence type="ECO:0000256" key="1">
    <source>
        <dbReference type="ARBA" id="ARBA00004651"/>
    </source>
</evidence>
<dbReference type="CDD" id="cd06261">
    <property type="entry name" value="TM_PBP2"/>
    <property type="match status" value="1"/>
</dbReference>
<feature type="transmembrane region" description="Helical" evidence="7">
    <location>
        <begin position="110"/>
        <end position="131"/>
    </location>
</feature>
<evidence type="ECO:0000313" key="10">
    <source>
        <dbReference type="Proteomes" id="UP000231343"/>
    </source>
</evidence>
<evidence type="ECO:0000256" key="3">
    <source>
        <dbReference type="ARBA" id="ARBA00022475"/>
    </source>
</evidence>
<dbReference type="InterPro" id="IPR035906">
    <property type="entry name" value="MetI-like_sf"/>
</dbReference>
<evidence type="ECO:0000256" key="7">
    <source>
        <dbReference type="RuleBase" id="RU363032"/>
    </source>
</evidence>
<dbReference type="GO" id="GO:0055085">
    <property type="term" value="P:transmembrane transport"/>
    <property type="evidence" value="ECO:0007669"/>
    <property type="project" value="InterPro"/>
</dbReference>
<feature type="transmembrane region" description="Helical" evidence="7">
    <location>
        <begin position="241"/>
        <end position="263"/>
    </location>
</feature>
<dbReference type="PROSITE" id="PS50928">
    <property type="entry name" value="ABC_TM1"/>
    <property type="match status" value="1"/>
</dbReference>
<gene>
    <name evidence="9" type="ORF">COT42_01320</name>
</gene>
<evidence type="ECO:0000256" key="5">
    <source>
        <dbReference type="ARBA" id="ARBA00022989"/>
    </source>
</evidence>
<feature type="domain" description="ABC transmembrane type-1" evidence="8">
    <location>
        <begin position="74"/>
        <end position="263"/>
    </location>
</feature>
<dbReference type="Pfam" id="PF12911">
    <property type="entry name" value="OppC_N"/>
    <property type="match status" value="1"/>
</dbReference>
<keyword evidence="5 7" id="KW-1133">Transmembrane helix</keyword>
<dbReference type="EMBL" id="PEYM01000023">
    <property type="protein sequence ID" value="PIS31343.1"/>
    <property type="molecule type" value="Genomic_DNA"/>
</dbReference>
<dbReference type="Gene3D" id="1.10.3720.10">
    <property type="entry name" value="MetI-like"/>
    <property type="match status" value="1"/>
</dbReference>
<dbReference type="InterPro" id="IPR000515">
    <property type="entry name" value="MetI-like"/>
</dbReference>
<keyword evidence="4 7" id="KW-0812">Transmembrane</keyword>
<dbReference type="PANTHER" id="PTHR43386:SF1">
    <property type="entry name" value="D,D-DIPEPTIDE TRANSPORT SYSTEM PERMEASE PROTEIN DDPC-RELATED"/>
    <property type="match status" value="1"/>
</dbReference>